<name>A0ACD4NVL0_9HYPH</name>
<evidence type="ECO:0000313" key="2">
    <source>
        <dbReference type="Proteomes" id="UP001163223"/>
    </source>
</evidence>
<evidence type="ECO:0000313" key="1">
    <source>
        <dbReference type="EMBL" id="WAJ30945.1"/>
    </source>
</evidence>
<keyword evidence="2" id="KW-1185">Reference proteome</keyword>
<dbReference type="Proteomes" id="UP001163223">
    <property type="component" value="Chromosome"/>
</dbReference>
<dbReference type="EMBL" id="CP113520">
    <property type="protein sequence ID" value="WAJ30945.1"/>
    <property type="molecule type" value="Genomic_DNA"/>
</dbReference>
<accession>A0ACD4NVL0</accession>
<gene>
    <name evidence="1" type="ORF">OXU80_12385</name>
</gene>
<protein>
    <submittedName>
        <fullName evidence="1">Uncharacterized protein</fullName>
    </submittedName>
</protein>
<organism evidence="1 2">
    <name type="scientific">Antarcticirhabdus aurantiaca</name>
    <dbReference type="NCBI Taxonomy" id="2606717"/>
    <lineage>
        <taxon>Bacteria</taxon>
        <taxon>Pseudomonadati</taxon>
        <taxon>Pseudomonadota</taxon>
        <taxon>Alphaproteobacteria</taxon>
        <taxon>Hyphomicrobiales</taxon>
        <taxon>Aurantimonadaceae</taxon>
        <taxon>Antarcticirhabdus</taxon>
    </lineage>
</organism>
<sequence length="99" mass="11297">MVLNREPEVPAYGEHLLEWFWDINKGRQHTDGTWLALPPSEMKAWQEMTGNIVRREEWAILRDMEVSYLRAVNARDKEGAPIASSSSEMSTAAFDAVFG</sequence>
<proteinExistence type="predicted"/>
<reference evidence="1" key="1">
    <citation type="submission" date="2022-11" db="EMBL/GenBank/DDBJ databases">
        <title>beta-Carotene-producing bacterium, Jeongeuplla avenae sp. nov., alleviates the salt stress of Arabidopsis seedlings.</title>
        <authorList>
            <person name="Jiang L."/>
            <person name="Lee J."/>
        </authorList>
    </citation>
    <scope>NUCLEOTIDE SEQUENCE</scope>
    <source>
        <strain evidence="1">DY_R2A_6</strain>
    </source>
</reference>